<evidence type="ECO:0000256" key="1">
    <source>
        <dbReference type="ARBA" id="ARBA00022478"/>
    </source>
</evidence>
<evidence type="ECO:0000256" key="9">
    <source>
        <dbReference type="ARBA" id="ARBA00022842"/>
    </source>
</evidence>
<keyword evidence="6" id="KW-0479">Metal-binding</keyword>
<gene>
    <name evidence="13" type="ORF">MNBD_ALPHA11-1690</name>
</gene>
<dbReference type="InterPro" id="IPR034151">
    <property type="entry name" value="TOPRIM_DnaG_bac"/>
</dbReference>
<dbReference type="InterPro" id="IPR013264">
    <property type="entry name" value="DNAG_N"/>
</dbReference>
<dbReference type="GO" id="GO:1990077">
    <property type="term" value="C:primosome complex"/>
    <property type="evidence" value="ECO:0007669"/>
    <property type="project" value="UniProtKB-KW"/>
</dbReference>
<dbReference type="Pfam" id="PF13662">
    <property type="entry name" value="Toprim_4"/>
    <property type="match status" value="1"/>
</dbReference>
<dbReference type="PANTHER" id="PTHR30313">
    <property type="entry name" value="DNA PRIMASE"/>
    <property type="match status" value="1"/>
</dbReference>
<dbReference type="PANTHER" id="PTHR30313:SF2">
    <property type="entry name" value="DNA PRIMASE"/>
    <property type="match status" value="1"/>
</dbReference>
<dbReference type="SUPFAM" id="SSF56731">
    <property type="entry name" value="DNA primase core"/>
    <property type="match status" value="1"/>
</dbReference>
<reference evidence="13" key="1">
    <citation type="submission" date="2018-06" db="EMBL/GenBank/DDBJ databases">
        <authorList>
            <person name="Zhirakovskaya E."/>
        </authorList>
    </citation>
    <scope>NUCLEOTIDE SEQUENCE</scope>
</reference>
<evidence type="ECO:0000256" key="11">
    <source>
        <dbReference type="ARBA" id="ARBA00023163"/>
    </source>
</evidence>
<dbReference type="GO" id="GO:0003677">
    <property type="term" value="F:DNA binding"/>
    <property type="evidence" value="ECO:0007669"/>
    <property type="project" value="UniProtKB-KW"/>
</dbReference>
<name>A0A3B0TPW0_9ZZZZ</name>
<keyword evidence="11" id="KW-0804">Transcription</keyword>
<protein>
    <submittedName>
        <fullName evidence="13">DNA primase</fullName>
        <ecNumber evidence="13">2.7.7.-</ecNumber>
    </submittedName>
</protein>
<keyword evidence="4 13" id="KW-0548">Nucleotidyltransferase</keyword>
<evidence type="ECO:0000256" key="2">
    <source>
        <dbReference type="ARBA" id="ARBA00022515"/>
    </source>
</evidence>
<evidence type="ECO:0000256" key="10">
    <source>
        <dbReference type="ARBA" id="ARBA00023125"/>
    </source>
</evidence>
<evidence type="ECO:0000256" key="5">
    <source>
        <dbReference type="ARBA" id="ARBA00022705"/>
    </source>
</evidence>
<dbReference type="AlphaFoldDB" id="A0A3B0TPW0"/>
<dbReference type="InterPro" id="IPR002694">
    <property type="entry name" value="Znf_CHC2"/>
</dbReference>
<evidence type="ECO:0000259" key="12">
    <source>
        <dbReference type="PROSITE" id="PS50880"/>
    </source>
</evidence>
<dbReference type="Pfam" id="PF01807">
    <property type="entry name" value="Zn_ribbon_DnaG"/>
    <property type="match status" value="1"/>
</dbReference>
<dbReference type="Pfam" id="PF08275">
    <property type="entry name" value="DNAG_N"/>
    <property type="match status" value="1"/>
</dbReference>
<dbReference type="Gene3D" id="3.90.580.10">
    <property type="entry name" value="Zinc finger, CHC2-type domain"/>
    <property type="match status" value="1"/>
</dbReference>
<keyword evidence="2" id="KW-0639">Primosome</keyword>
<evidence type="ECO:0000256" key="8">
    <source>
        <dbReference type="ARBA" id="ARBA00022833"/>
    </source>
</evidence>
<dbReference type="InterPro" id="IPR006295">
    <property type="entry name" value="DNA_primase_DnaG"/>
</dbReference>
<sequence length="314" mass="34871">MRFSDAFLEDIRQRLPISQVVGEYVQWDKRKSQTARGDYWACCPFHGEKTPSFHADDRRGRYHCFGCGVSGDHFRFLTEHGGLNFPEAVKKLAGEAGIALPARDEREERRDAERASMHDVLEIATQYFEAALANNIGARARGYLNGRGVSPLIQTRFRIGFAPDSRNGLKEHLAANGINAAQMAAAGLVVHGDDIAVPYDRFRNRVMFPIADYRGKIIAFGGRALDPNARAKYLNSPETELFHKRQTLYNLQGAQKVARGKKPLIVVEGYLDVIAAVTAGFEGAVAPLGTALSEEHVKLLWRVNEIPVLCFDGD</sequence>
<dbReference type="Gene3D" id="3.40.1360.10">
    <property type="match status" value="1"/>
</dbReference>
<dbReference type="GO" id="GO:0000428">
    <property type="term" value="C:DNA-directed RNA polymerase complex"/>
    <property type="evidence" value="ECO:0007669"/>
    <property type="project" value="UniProtKB-KW"/>
</dbReference>
<dbReference type="GO" id="GO:0003899">
    <property type="term" value="F:DNA-directed RNA polymerase activity"/>
    <property type="evidence" value="ECO:0007669"/>
    <property type="project" value="InterPro"/>
</dbReference>
<dbReference type="InterPro" id="IPR006171">
    <property type="entry name" value="TOPRIM_dom"/>
</dbReference>
<dbReference type="SUPFAM" id="SSF57783">
    <property type="entry name" value="Zinc beta-ribbon"/>
    <property type="match status" value="1"/>
</dbReference>
<feature type="domain" description="Toprim" evidence="12">
    <location>
        <begin position="262"/>
        <end position="314"/>
    </location>
</feature>
<accession>A0A3B0TPW0</accession>
<dbReference type="CDD" id="cd03364">
    <property type="entry name" value="TOPRIM_DnaG_primases"/>
    <property type="match status" value="1"/>
</dbReference>
<dbReference type="InterPro" id="IPR036977">
    <property type="entry name" value="DNA_primase_Znf_CHC2"/>
</dbReference>
<evidence type="ECO:0000313" key="13">
    <source>
        <dbReference type="EMBL" id="VAW20665.1"/>
    </source>
</evidence>
<dbReference type="InterPro" id="IPR050219">
    <property type="entry name" value="DnaG_primase"/>
</dbReference>
<evidence type="ECO:0000256" key="4">
    <source>
        <dbReference type="ARBA" id="ARBA00022695"/>
    </source>
</evidence>
<keyword evidence="7" id="KW-0863">Zinc-finger</keyword>
<evidence type="ECO:0000256" key="6">
    <source>
        <dbReference type="ARBA" id="ARBA00022723"/>
    </source>
</evidence>
<dbReference type="FunFam" id="3.90.980.10:FF:000001">
    <property type="entry name" value="DNA primase"/>
    <property type="match status" value="1"/>
</dbReference>
<keyword evidence="9" id="KW-0460">Magnesium</keyword>
<dbReference type="Gene3D" id="3.90.980.10">
    <property type="entry name" value="DNA primase, catalytic core, N-terminal domain"/>
    <property type="match status" value="1"/>
</dbReference>
<feature type="non-terminal residue" evidence="13">
    <location>
        <position position="314"/>
    </location>
</feature>
<dbReference type="EMBL" id="UOEQ01000293">
    <property type="protein sequence ID" value="VAW20665.1"/>
    <property type="molecule type" value="Genomic_DNA"/>
</dbReference>
<keyword evidence="10" id="KW-0238">DNA-binding</keyword>
<proteinExistence type="predicted"/>
<dbReference type="EC" id="2.7.7.-" evidence="13"/>
<keyword evidence="3 13" id="KW-0808">Transferase</keyword>
<dbReference type="NCBIfam" id="TIGR01391">
    <property type="entry name" value="dnaG"/>
    <property type="match status" value="1"/>
</dbReference>
<evidence type="ECO:0000256" key="3">
    <source>
        <dbReference type="ARBA" id="ARBA00022679"/>
    </source>
</evidence>
<dbReference type="PROSITE" id="PS50880">
    <property type="entry name" value="TOPRIM"/>
    <property type="match status" value="1"/>
</dbReference>
<keyword evidence="8" id="KW-0862">Zinc</keyword>
<dbReference type="GO" id="GO:0008270">
    <property type="term" value="F:zinc ion binding"/>
    <property type="evidence" value="ECO:0007669"/>
    <property type="project" value="UniProtKB-KW"/>
</dbReference>
<organism evidence="13">
    <name type="scientific">hydrothermal vent metagenome</name>
    <dbReference type="NCBI Taxonomy" id="652676"/>
    <lineage>
        <taxon>unclassified sequences</taxon>
        <taxon>metagenomes</taxon>
        <taxon>ecological metagenomes</taxon>
    </lineage>
</organism>
<evidence type="ECO:0000256" key="7">
    <source>
        <dbReference type="ARBA" id="ARBA00022771"/>
    </source>
</evidence>
<keyword evidence="1" id="KW-0240">DNA-directed RNA polymerase</keyword>
<dbReference type="GO" id="GO:0006269">
    <property type="term" value="P:DNA replication, synthesis of primer"/>
    <property type="evidence" value="ECO:0007669"/>
    <property type="project" value="UniProtKB-KW"/>
</dbReference>
<dbReference type="InterPro" id="IPR037068">
    <property type="entry name" value="DNA_primase_core_N_sf"/>
</dbReference>
<keyword evidence="5" id="KW-0235">DNA replication</keyword>
<dbReference type="GO" id="GO:0005737">
    <property type="term" value="C:cytoplasm"/>
    <property type="evidence" value="ECO:0007669"/>
    <property type="project" value="TreeGrafter"/>
</dbReference>
<dbReference type="SMART" id="SM00400">
    <property type="entry name" value="ZnF_CHCC"/>
    <property type="match status" value="1"/>
</dbReference>